<proteinExistence type="inferred from homology"/>
<dbReference type="GO" id="GO:0005886">
    <property type="term" value="C:plasma membrane"/>
    <property type="evidence" value="ECO:0007669"/>
    <property type="project" value="TreeGrafter"/>
</dbReference>
<keyword evidence="7 13" id="KW-0808">Transferase</keyword>
<evidence type="ECO:0000256" key="8">
    <source>
        <dbReference type="ARBA" id="ARBA00022741"/>
    </source>
</evidence>
<evidence type="ECO:0000256" key="3">
    <source>
        <dbReference type="ARBA" id="ARBA00012071"/>
    </source>
</evidence>
<name>A0A3A1YBJ2_9GAMM</name>
<keyword evidence="5 13" id="KW-0444">Lipid biosynthesis</keyword>
<sequence>MKFWYKPKVTFTAALLWPLSLLYKKLAYRKYAKDLNSLSAPNSPAQQLQVPVIVVGNITVGGTGKTPMVRFLFRYLREMGFKVGVISRGYGGNYKGVHHVTAEDTALTVGDEVAMQFAYCQRQGLHDVEFVVCRERIQAALKAQELGCNFIISDDGLQHYALPRHLEIAVVGPLALGNKLFIPAGPLREEAKRLRKVDFVINNSDNPDFGVYKMKHAYLGFLPVKAINQVGEVAQNITSVLQNWDNFLQQQAPQSLIIWQEYIKHHPAFIAELETHYAPFTLDTRKEYLTAEFNRPEQVLDLQAAQITPEQLAQQVNLANQANATDANNSSATTNSQSSPTLGELDPDDPQLLAKIEEHVHLLTPEELQKVVHKLGKSESKATEKHSSKLFSHATNASEASVNTEVARGAQLEQEQTVVNSTQQSQEAVQVQASQEQQTPPFEVVGVPVTEQDSILFSTDMATESELSKENVVAKEVSKENVVAKEVSEENVLAKEEEATRDNEVAKENNLAKEKDVVNVSEHLQAHAQVESQAQTQAQTVTQSQQALELESHHNFESAEEFLDYLDSQIPPTVFSSKYLLAKSRSLISSEHILVECMQKVFPKVVALCAIGYPEGFKKTLTDLGFTVEAIFAFPDHYQFKQEDIDKLLKEHPELADLPILVTEKDAIKLASLDLPPMTFFLEREGYFDEHTRWLDSLKDKLVNIYTSGVKYE</sequence>
<feature type="binding site" evidence="13">
    <location>
        <begin position="59"/>
        <end position="66"/>
    </location>
    <ligand>
        <name>ATP</name>
        <dbReference type="ChEBI" id="CHEBI:30616"/>
    </ligand>
</feature>
<dbReference type="CDD" id="cd01983">
    <property type="entry name" value="SIMIBI"/>
    <property type="match status" value="1"/>
</dbReference>
<feature type="region of interest" description="Disordered" evidence="14">
    <location>
        <begin position="489"/>
        <end position="509"/>
    </location>
</feature>
<organism evidence="15 16">
    <name type="scientific">Psittacicella hinzii</name>
    <dbReference type="NCBI Taxonomy" id="2028575"/>
    <lineage>
        <taxon>Bacteria</taxon>
        <taxon>Pseudomonadati</taxon>
        <taxon>Pseudomonadota</taxon>
        <taxon>Gammaproteobacteria</taxon>
        <taxon>Pasteurellales</taxon>
        <taxon>Psittacicellaceae</taxon>
        <taxon>Psittacicella</taxon>
    </lineage>
</organism>
<evidence type="ECO:0000256" key="14">
    <source>
        <dbReference type="SAM" id="MobiDB-lite"/>
    </source>
</evidence>
<dbReference type="PANTHER" id="PTHR42724">
    <property type="entry name" value="TETRAACYLDISACCHARIDE 4'-KINASE"/>
    <property type="match status" value="1"/>
</dbReference>
<evidence type="ECO:0000256" key="5">
    <source>
        <dbReference type="ARBA" id="ARBA00022516"/>
    </source>
</evidence>
<accession>A0A3A1YBJ2</accession>
<comment type="pathway">
    <text evidence="2 13">Glycolipid biosynthesis; lipid IV(A) biosynthesis; lipid IV(A) from (3R)-3-hydroxytetradecanoyl-[acyl-carrier-protein] and UDP-N-acetyl-alpha-D-glucosamine: step 6/6.</text>
</comment>
<evidence type="ECO:0000256" key="12">
    <source>
        <dbReference type="ARBA" id="ARBA00029757"/>
    </source>
</evidence>
<evidence type="ECO:0000256" key="1">
    <source>
        <dbReference type="ARBA" id="ARBA00002274"/>
    </source>
</evidence>
<dbReference type="UniPathway" id="UPA00359">
    <property type="reaction ID" value="UER00482"/>
</dbReference>
<dbReference type="AlphaFoldDB" id="A0A3A1YBJ2"/>
<comment type="function">
    <text evidence="1 13">Transfers the gamma-phosphate of ATP to the 4'-position of a tetraacyldisaccharide 1-phosphate intermediate (termed DS-1-P) to form tetraacyldisaccharide 1,4'-bis-phosphate (lipid IVA).</text>
</comment>
<evidence type="ECO:0000256" key="2">
    <source>
        <dbReference type="ARBA" id="ARBA00004870"/>
    </source>
</evidence>
<keyword evidence="6 13" id="KW-0441">Lipid A biosynthesis</keyword>
<feature type="compositionally biased region" description="Basic and acidic residues" evidence="14">
    <location>
        <begin position="376"/>
        <end position="387"/>
    </location>
</feature>
<dbReference type="InterPro" id="IPR003758">
    <property type="entry name" value="LpxK"/>
</dbReference>
<evidence type="ECO:0000256" key="13">
    <source>
        <dbReference type="HAMAP-Rule" id="MF_00409"/>
    </source>
</evidence>
<evidence type="ECO:0000256" key="7">
    <source>
        <dbReference type="ARBA" id="ARBA00022679"/>
    </source>
</evidence>
<evidence type="ECO:0000256" key="9">
    <source>
        <dbReference type="ARBA" id="ARBA00022777"/>
    </source>
</evidence>
<keyword evidence="10 13" id="KW-0067">ATP-binding</keyword>
<evidence type="ECO:0000313" key="16">
    <source>
        <dbReference type="Proteomes" id="UP000265691"/>
    </source>
</evidence>
<reference evidence="15 16" key="1">
    <citation type="submission" date="2017-08" db="EMBL/GenBank/DDBJ databases">
        <title>Reclassification of Bisgaard taxon 37 and 44.</title>
        <authorList>
            <person name="Christensen H."/>
        </authorList>
    </citation>
    <scope>NUCLEOTIDE SEQUENCE [LARGE SCALE GENOMIC DNA]</scope>
    <source>
        <strain evidence="15 16">B96_3</strain>
    </source>
</reference>
<feature type="region of interest" description="Disordered" evidence="14">
    <location>
        <begin position="324"/>
        <end position="348"/>
    </location>
</feature>
<dbReference type="PANTHER" id="PTHR42724:SF1">
    <property type="entry name" value="TETRAACYLDISACCHARIDE 4'-KINASE, MITOCHONDRIAL-RELATED"/>
    <property type="match status" value="1"/>
</dbReference>
<dbReference type="GO" id="GO:0009244">
    <property type="term" value="P:lipopolysaccharide core region biosynthetic process"/>
    <property type="evidence" value="ECO:0007669"/>
    <property type="project" value="TreeGrafter"/>
</dbReference>
<keyword evidence="8 13" id="KW-0547">Nucleotide-binding</keyword>
<dbReference type="EC" id="2.7.1.130" evidence="3 13"/>
<comment type="caution">
    <text evidence="15">The sequence shown here is derived from an EMBL/GenBank/DDBJ whole genome shotgun (WGS) entry which is preliminary data.</text>
</comment>
<comment type="similarity">
    <text evidence="13">Belongs to the LpxK family.</text>
</comment>
<keyword evidence="11 13" id="KW-0443">Lipid metabolism</keyword>
<keyword evidence="9 13" id="KW-0418">Kinase</keyword>
<evidence type="ECO:0000313" key="15">
    <source>
        <dbReference type="EMBL" id="RIY34548.1"/>
    </source>
</evidence>
<dbReference type="InterPro" id="IPR027417">
    <property type="entry name" value="P-loop_NTPase"/>
</dbReference>
<evidence type="ECO:0000256" key="6">
    <source>
        <dbReference type="ARBA" id="ARBA00022556"/>
    </source>
</evidence>
<dbReference type="GO" id="GO:0009245">
    <property type="term" value="P:lipid A biosynthetic process"/>
    <property type="evidence" value="ECO:0007669"/>
    <property type="project" value="UniProtKB-UniRule"/>
</dbReference>
<dbReference type="Proteomes" id="UP000265691">
    <property type="component" value="Unassembled WGS sequence"/>
</dbReference>
<feature type="region of interest" description="Disordered" evidence="14">
    <location>
        <begin position="375"/>
        <end position="396"/>
    </location>
</feature>
<dbReference type="RefSeq" id="WP_119524147.1">
    <property type="nucleotide sequence ID" value="NZ_NRHC01000001.1"/>
</dbReference>
<dbReference type="GO" id="GO:0005524">
    <property type="term" value="F:ATP binding"/>
    <property type="evidence" value="ECO:0007669"/>
    <property type="project" value="UniProtKB-UniRule"/>
</dbReference>
<dbReference type="Pfam" id="PF02606">
    <property type="entry name" value="LpxK"/>
    <property type="match status" value="2"/>
</dbReference>
<protein>
    <recommendedName>
        <fullName evidence="4 13">Tetraacyldisaccharide 4'-kinase</fullName>
        <ecNumber evidence="3 13">2.7.1.130</ecNumber>
    </recommendedName>
    <alternativeName>
        <fullName evidence="12 13">Lipid A 4'-kinase</fullName>
    </alternativeName>
</protein>
<evidence type="ECO:0000256" key="11">
    <source>
        <dbReference type="ARBA" id="ARBA00023098"/>
    </source>
</evidence>
<evidence type="ECO:0000256" key="4">
    <source>
        <dbReference type="ARBA" id="ARBA00016436"/>
    </source>
</evidence>
<comment type="catalytic activity">
    <reaction evidence="13">
        <text>a lipid A disaccharide + ATP = a lipid IVA + ADP + H(+)</text>
        <dbReference type="Rhea" id="RHEA:67840"/>
        <dbReference type="ChEBI" id="CHEBI:15378"/>
        <dbReference type="ChEBI" id="CHEBI:30616"/>
        <dbReference type="ChEBI" id="CHEBI:176343"/>
        <dbReference type="ChEBI" id="CHEBI:176425"/>
        <dbReference type="ChEBI" id="CHEBI:456216"/>
        <dbReference type="EC" id="2.7.1.130"/>
    </reaction>
</comment>
<feature type="compositionally biased region" description="Low complexity" evidence="14">
    <location>
        <begin position="324"/>
        <end position="339"/>
    </location>
</feature>
<dbReference type="HAMAP" id="MF_00409">
    <property type="entry name" value="LpxK"/>
    <property type="match status" value="1"/>
</dbReference>
<dbReference type="SUPFAM" id="SSF52540">
    <property type="entry name" value="P-loop containing nucleoside triphosphate hydrolases"/>
    <property type="match status" value="1"/>
</dbReference>
<dbReference type="OrthoDB" id="9766423at2"/>
<evidence type="ECO:0000256" key="10">
    <source>
        <dbReference type="ARBA" id="ARBA00022840"/>
    </source>
</evidence>
<dbReference type="GO" id="GO:0009029">
    <property type="term" value="F:lipid-A 4'-kinase activity"/>
    <property type="evidence" value="ECO:0007669"/>
    <property type="project" value="UniProtKB-UniRule"/>
</dbReference>
<keyword evidence="16" id="KW-1185">Reference proteome</keyword>
<dbReference type="NCBIfam" id="TIGR00682">
    <property type="entry name" value="lpxK"/>
    <property type="match status" value="1"/>
</dbReference>
<dbReference type="EMBL" id="NRHC01000001">
    <property type="protein sequence ID" value="RIY34548.1"/>
    <property type="molecule type" value="Genomic_DNA"/>
</dbReference>
<gene>
    <name evidence="13 15" type="primary">lpxK</name>
    <name evidence="15" type="ORF">CKF54_00035</name>
</gene>